<keyword evidence="4 7" id="KW-0067">ATP-binding</keyword>
<comment type="pathway">
    <text evidence="7">Aminoacyl-tRNA biosynthesis; selenocysteinyl-tRNA(Sec) biosynthesis; L-seryl-tRNA(Sec) from L-serine and tRNA(Sec): step 1/1.</text>
</comment>
<dbReference type="PRINTS" id="PR00981">
    <property type="entry name" value="TRNASYNTHSER"/>
</dbReference>
<keyword evidence="1 7" id="KW-0963">Cytoplasm</keyword>
<reference evidence="12" key="3">
    <citation type="submission" date="2018-07" db="EMBL/GenBank/DDBJ databases">
        <authorList>
            <consortium name="GenomeTrakr network: Whole genome sequencing for foodborne pathogen traceback"/>
        </authorList>
    </citation>
    <scope>NUCLEOTIDE SEQUENCE</scope>
    <source>
        <strain evidence="12">CFSAN008697</strain>
    </source>
</reference>
<sequence>MIDMQELSARMDEMKRNVVSRGIQCNVDEIVLAYSKYKACTQKLDSLRASMNQLSRKIGTDGSLDREAIQQASALKRSIVDLEPQEKMYRESFQTAMLTLPNWIPSDTPQGLSDNENVEIKRWGALPAIDNARDHLEIAQRLDLIDFESGTKVAGKKFYFLKNEAVMLDLALQAFALKIVQKHGFIPLQTPDLAKNSILEGIGFSPRGNESNIYRVESTDLSLIATAEITVGGMHSDETLALDKLPLKYVALSHCFRTEAGASGRTSKGLYRVHQFNKVEMFVFCAPEDSQRLHEEILQIEEEIYQLLNLPYRVLRICAGDLGAPASKKYDIEAWMPGKDGGEYGEVTSASNCTDFQARRLGIRYQNNDKSLRGYVHTLNGTAIATSRVILAILENYQQPDGSVVIPQVLQDYMGLDSIKPR</sequence>
<dbReference type="EMBL" id="DAAMII010000044">
    <property type="protein sequence ID" value="HAC6767446.1"/>
    <property type="molecule type" value="Genomic_DNA"/>
</dbReference>
<dbReference type="UniPathway" id="UPA00906">
    <property type="reaction ID" value="UER00895"/>
</dbReference>
<evidence type="ECO:0000313" key="11">
    <source>
        <dbReference type="EMBL" id="ATW55248.1"/>
    </source>
</evidence>
<comment type="function">
    <text evidence="7">Catalyzes the attachment of serine to tRNA(Ser). Is also able to aminoacylate tRNA(Sec) with serine, to form the misacylated tRNA L-seryl-tRNA(Sec), which will be further converted into selenocysteinyl-tRNA(Sec).</text>
</comment>
<dbReference type="InterPro" id="IPR002314">
    <property type="entry name" value="aa-tRNA-synt_IIb"/>
</dbReference>
<proteinExistence type="inferred from homology"/>
<dbReference type="PIRSF" id="PIRSF001529">
    <property type="entry name" value="Ser-tRNA-synth_IIa"/>
    <property type="match status" value="1"/>
</dbReference>
<dbReference type="GO" id="GO:0006434">
    <property type="term" value="P:seryl-tRNA aminoacylation"/>
    <property type="evidence" value="ECO:0007669"/>
    <property type="project" value="UniProtKB-UniRule"/>
</dbReference>
<comment type="domain">
    <text evidence="7">Consists of two distinct domains, a catalytic core and a N-terminal extension that is involved in tRNA binding.</text>
</comment>
<evidence type="ECO:0000256" key="4">
    <source>
        <dbReference type="ARBA" id="ARBA00022840"/>
    </source>
</evidence>
<dbReference type="EMBL" id="AAGLNK010000046">
    <property type="protein sequence ID" value="EBP3696532.1"/>
    <property type="molecule type" value="Genomic_DNA"/>
</dbReference>
<evidence type="ECO:0000313" key="15">
    <source>
        <dbReference type="EMBL" id="HAC6767446.1"/>
    </source>
</evidence>
<dbReference type="EMBL" id="DAAGOZ010000036">
    <property type="protein sequence ID" value="HAB3966405.1"/>
    <property type="molecule type" value="Genomic_DNA"/>
</dbReference>
<dbReference type="RefSeq" id="WP_053530171.1">
    <property type="nucleotide sequence ID" value="NZ_CP011288.1"/>
</dbReference>
<dbReference type="AlphaFoldDB" id="A0A2I5HIB1"/>
<feature type="binding site" evidence="7">
    <location>
        <position position="382"/>
    </location>
    <ligand>
        <name>L-serine</name>
        <dbReference type="ChEBI" id="CHEBI:33384"/>
    </ligand>
</feature>
<feature type="binding site" evidence="9">
    <location>
        <begin position="273"/>
        <end position="276"/>
    </location>
    <ligand>
        <name>ATP</name>
        <dbReference type="ChEBI" id="CHEBI:30616"/>
    </ligand>
</feature>
<evidence type="ECO:0000256" key="8">
    <source>
        <dbReference type="PIRSR" id="PIRSR001529-1"/>
    </source>
</evidence>
<dbReference type="InterPro" id="IPR010978">
    <property type="entry name" value="tRNA-bd_arm"/>
</dbReference>
<dbReference type="Pfam" id="PF00587">
    <property type="entry name" value="tRNA-synt_2b"/>
    <property type="match status" value="1"/>
</dbReference>
<keyword evidence="6 7" id="KW-0030">Aminoacyl-tRNA synthetase</keyword>
<dbReference type="InterPro" id="IPR042103">
    <property type="entry name" value="SerRS_1_N_sf"/>
</dbReference>
<evidence type="ECO:0000313" key="16">
    <source>
        <dbReference type="Proteomes" id="UP000230639"/>
    </source>
</evidence>
<feature type="binding site" evidence="7 9">
    <location>
        <begin position="257"/>
        <end position="259"/>
    </location>
    <ligand>
        <name>ATP</name>
        <dbReference type="ChEBI" id="CHEBI:30616"/>
    </ligand>
</feature>
<evidence type="ECO:0000256" key="7">
    <source>
        <dbReference type="HAMAP-Rule" id="MF_00176"/>
    </source>
</evidence>
<dbReference type="InterPro" id="IPR033729">
    <property type="entry name" value="SerRS_core"/>
</dbReference>
<reference evidence="13" key="4">
    <citation type="submission" date="2019-10" db="EMBL/GenBank/DDBJ databases">
        <authorList>
            <consortium name="NCBI Pathogen Detection Project"/>
        </authorList>
    </citation>
    <scope>NUCLEOTIDE SEQUENCE</scope>
    <source>
        <strain evidence="15">11-1391</strain>
        <strain evidence="13">Salmonella enterica</strain>
    </source>
</reference>
<evidence type="ECO:0000313" key="13">
    <source>
        <dbReference type="EMBL" id="HAB3966405.1"/>
    </source>
</evidence>
<dbReference type="InterPro" id="IPR015866">
    <property type="entry name" value="Ser-tRNA-synth_1_N"/>
</dbReference>
<dbReference type="EMBL" id="CP023345">
    <property type="protein sequence ID" value="ATW55248.1"/>
    <property type="molecule type" value="Genomic_DNA"/>
</dbReference>
<protein>
    <recommendedName>
        <fullName evidence="7">Serine--tRNA ligase</fullName>
        <ecNumber evidence="7">6.1.1.11</ecNumber>
    </recommendedName>
    <alternativeName>
        <fullName evidence="7">Seryl-tRNA synthetase</fullName>
        <shortName evidence="7">SerRS</shortName>
    </alternativeName>
    <alternativeName>
        <fullName evidence="7">Seryl-tRNA(Ser/Sec) synthetase</fullName>
    </alternativeName>
</protein>
<feature type="site" description="Important for serine binding" evidence="8">
    <location>
        <position position="382"/>
    </location>
</feature>
<feature type="domain" description="Aminoacyl-transfer RNA synthetases class-II family profile" evidence="10">
    <location>
        <begin position="134"/>
        <end position="407"/>
    </location>
</feature>
<evidence type="ECO:0000313" key="14">
    <source>
        <dbReference type="EMBL" id="HAB6341973.1"/>
    </source>
</evidence>
<reference evidence="11 16" key="1">
    <citation type="submission" date="2017-09" db="EMBL/GenBank/DDBJ databases">
        <title>Complete genome of Salmonella enterica subsp. diarizonae isolated from stool of a patient with bacterial enteropathy.</title>
        <authorList>
            <person name="Zhou J."/>
            <person name="Chen Q."/>
            <person name="Guo L."/>
            <person name="Fan J."/>
        </authorList>
    </citation>
    <scope>NUCLEOTIDE SEQUENCE [LARGE SCALE GENOMIC DNA]</scope>
    <source>
        <strain evidence="11 16">HZS154</strain>
    </source>
</reference>
<comment type="subunit">
    <text evidence="7">Homodimer. The tRNA molecule binds across the dimer.</text>
</comment>
<evidence type="ECO:0000256" key="3">
    <source>
        <dbReference type="ARBA" id="ARBA00022741"/>
    </source>
</evidence>
<dbReference type="Gene3D" id="3.30.930.10">
    <property type="entry name" value="Bira Bifunctional Protein, Domain 2"/>
    <property type="match status" value="1"/>
</dbReference>
<dbReference type="Pfam" id="PF02403">
    <property type="entry name" value="Seryl_tRNA_N"/>
    <property type="match status" value="1"/>
</dbReference>
<dbReference type="GO" id="GO:0005737">
    <property type="term" value="C:cytoplasm"/>
    <property type="evidence" value="ECO:0007669"/>
    <property type="project" value="UniProtKB-SubCell"/>
</dbReference>
<feature type="binding site" evidence="8">
    <location>
        <position position="380"/>
    </location>
    <ligand>
        <name>L-serine</name>
        <dbReference type="ChEBI" id="CHEBI:33384"/>
    </ligand>
</feature>
<comment type="subcellular location">
    <subcellularLocation>
        <location evidence="7">Cytoplasm</location>
    </subcellularLocation>
</comment>
<evidence type="ECO:0000256" key="6">
    <source>
        <dbReference type="ARBA" id="ARBA00023146"/>
    </source>
</evidence>
<reference evidence="13" key="2">
    <citation type="journal article" date="2018" name="Genome Biol.">
        <title>SKESA: strategic k-mer extension for scrupulous assemblies.</title>
        <authorList>
            <person name="Souvorov A."/>
            <person name="Agarwala R."/>
            <person name="Lipman D.J."/>
        </authorList>
    </citation>
    <scope>NUCLEOTIDE SEQUENCE</scope>
    <source>
        <strain evidence="15">11-1391</strain>
        <strain evidence="13">Salmonella enterica</strain>
    </source>
</reference>
<dbReference type="PANTHER" id="PTHR11778">
    <property type="entry name" value="SERYL-TRNA SYNTHETASE"/>
    <property type="match status" value="1"/>
</dbReference>
<evidence type="ECO:0000313" key="12">
    <source>
        <dbReference type="EMBL" id="EBP3696532.1"/>
    </source>
</evidence>
<evidence type="ECO:0000256" key="2">
    <source>
        <dbReference type="ARBA" id="ARBA00022598"/>
    </source>
</evidence>
<dbReference type="EMBL" id="DAAHJH010000041">
    <property type="protein sequence ID" value="HAB6341973.1"/>
    <property type="molecule type" value="Genomic_DNA"/>
</dbReference>
<keyword evidence="5 7" id="KW-0648">Protein biosynthesis</keyword>
<dbReference type="EC" id="6.1.1.11" evidence="7"/>
<dbReference type="GO" id="GO:0005524">
    <property type="term" value="F:ATP binding"/>
    <property type="evidence" value="ECO:0007669"/>
    <property type="project" value="UniProtKB-UniRule"/>
</dbReference>
<keyword evidence="2 7" id="KW-0436">Ligase</keyword>
<comment type="similarity">
    <text evidence="7">Belongs to the class-II aminoacyl-tRNA synthetase family. Type-1 seryl-tRNA synthetase subfamily.</text>
</comment>
<dbReference type="InterPro" id="IPR045864">
    <property type="entry name" value="aa-tRNA-synth_II/BPL/LPL"/>
</dbReference>
<dbReference type="SUPFAM" id="SSF46589">
    <property type="entry name" value="tRNA-binding arm"/>
    <property type="match status" value="1"/>
</dbReference>
<evidence type="ECO:0000256" key="1">
    <source>
        <dbReference type="ARBA" id="ARBA00022490"/>
    </source>
</evidence>
<dbReference type="HAMAP" id="MF_00176">
    <property type="entry name" value="Ser_tRNA_synth_type1"/>
    <property type="match status" value="1"/>
</dbReference>
<feature type="binding site" evidence="7">
    <location>
        <begin position="226"/>
        <end position="228"/>
    </location>
    <ligand>
        <name>L-serine</name>
        <dbReference type="ChEBI" id="CHEBI:33384"/>
    </ligand>
</feature>
<dbReference type="STRING" id="59204.UQ49_09340"/>
<dbReference type="GO" id="GO:0016260">
    <property type="term" value="P:selenocysteine biosynthetic process"/>
    <property type="evidence" value="ECO:0007669"/>
    <property type="project" value="UniProtKB-UniRule"/>
</dbReference>
<feature type="binding site" evidence="8">
    <location>
        <position position="257"/>
    </location>
    <ligand>
        <name>L-serine</name>
        <dbReference type="ChEBI" id="CHEBI:33384"/>
    </ligand>
</feature>
<feature type="binding site" evidence="8">
    <location>
        <position position="226"/>
    </location>
    <ligand>
        <name>L-serine</name>
        <dbReference type="ChEBI" id="CHEBI:33384"/>
    </ligand>
</feature>
<dbReference type="PROSITE" id="PS50862">
    <property type="entry name" value="AA_TRNA_LIGASE_II"/>
    <property type="match status" value="1"/>
</dbReference>
<evidence type="ECO:0000259" key="10">
    <source>
        <dbReference type="PROSITE" id="PS50862"/>
    </source>
</evidence>
<dbReference type="NCBIfam" id="TIGR00414">
    <property type="entry name" value="serS"/>
    <property type="match status" value="1"/>
</dbReference>
<dbReference type="CDD" id="cd00770">
    <property type="entry name" value="SerRS_core"/>
    <property type="match status" value="1"/>
</dbReference>
<dbReference type="SUPFAM" id="SSF55681">
    <property type="entry name" value="Class II aaRS and biotin synthetases"/>
    <property type="match status" value="1"/>
</dbReference>
<evidence type="ECO:0000256" key="9">
    <source>
        <dbReference type="PIRSR" id="PIRSR001529-2"/>
    </source>
</evidence>
<feature type="binding site" evidence="7 8">
    <location>
        <position position="280"/>
    </location>
    <ligand>
        <name>L-serine</name>
        <dbReference type="ChEBI" id="CHEBI:33384"/>
    </ligand>
</feature>
<dbReference type="Gene3D" id="1.10.287.40">
    <property type="entry name" value="Serine-tRNA synthetase, tRNA binding domain"/>
    <property type="match status" value="1"/>
</dbReference>
<evidence type="ECO:0000256" key="5">
    <source>
        <dbReference type="ARBA" id="ARBA00022917"/>
    </source>
</evidence>
<comment type="catalytic activity">
    <reaction evidence="7">
        <text>tRNA(Sec) + L-serine + ATP = L-seryl-tRNA(Sec) + AMP + diphosphate + H(+)</text>
        <dbReference type="Rhea" id="RHEA:42580"/>
        <dbReference type="Rhea" id="RHEA-COMP:9742"/>
        <dbReference type="Rhea" id="RHEA-COMP:10128"/>
        <dbReference type="ChEBI" id="CHEBI:15378"/>
        <dbReference type="ChEBI" id="CHEBI:30616"/>
        <dbReference type="ChEBI" id="CHEBI:33019"/>
        <dbReference type="ChEBI" id="CHEBI:33384"/>
        <dbReference type="ChEBI" id="CHEBI:78442"/>
        <dbReference type="ChEBI" id="CHEBI:78533"/>
        <dbReference type="ChEBI" id="CHEBI:456215"/>
        <dbReference type="EC" id="6.1.1.11"/>
    </reaction>
</comment>
<feature type="binding site" evidence="7">
    <location>
        <position position="273"/>
    </location>
    <ligand>
        <name>ATP</name>
        <dbReference type="ChEBI" id="CHEBI:30616"/>
    </ligand>
</feature>
<dbReference type="InterPro" id="IPR002317">
    <property type="entry name" value="Ser-tRNA-ligase_type_1"/>
</dbReference>
<gene>
    <name evidence="7 12" type="primary">serS</name>
    <name evidence="11" type="ORF">CNQ75_12395</name>
    <name evidence="15" type="ORF">G0D47_22990</name>
    <name evidence="14" type="ORF">GB480_24500</name>
    <name evidence="13" type="ORF">GBX62_20935</name>
    <name evidence="12" type="ORF">PG27_25850</name>
</gene>
<accession>A0A2I5HIB1</accession>
<comment type="catalytic activity">
    <reaction evidence="7">
        <text>tRNA(Ser) + L-serine + ATP = L-seryl-tRNA(Ser) + AMP + diphosphate + H(+)</text>
        <dbReference type="Rhea" id="RHEA:12292"/>
        <dbReference type="Rhea" id="RHEA-COMP:9669"/>
        <dbReference type="Rhea" id="RHEA-COMP:9703"/>
        <dbReference type="ChEBI" id="CHEBI:15378"/>
        <dbReference type="ChEBI" id="CHEBI:30616"/>
        <dbReference type="ChEBI" id="CHEBI:33019"/>
        <dbReference type="ChEBI" id="CHEBI:33384"/>
        <dbReference type="ChEBI" id="CHEBI:78442"/>
        <dbReference type="ChEBI" id="CHEBI:78533"/>
        <dbReference type="ChEBI" id="CHEBI:456215"/>
        <dbReference type="EC" id="6.1.1.11"/>
    </reaction>
</comment>
<dbReference type="InterPro" id="IPR006195">
    <property type="entry name" value="aa-tRNA-synth_II"/>
</dbReference>
<keyword evidence="3 7" id="KW-0547">Nucleotide-binding</keyword>
<name>A0A2I5HIB1_SALDZ</name>
<dbReference type="GO" id="GO:0004828">
    <property type="term" value="F:serine-tRNA ligase activity"/>
    <property type="evidence" value="ECO:0007669"/>
    <property type="project" value="UniProtKB-UniRule"/>
</dbReference>
<feature type="binding site" evidence="7 9">
    <location>
        <begin position="346"/>
        <end position="349"/>
    </location>
    <ligand>
        <name>ATP</name>
        <dbReference type="ChEBI" id="CHEBI:30616"/>
    </ligand>
</feature>
<dbReference type="Proteomes" id="UP000230639">
    <property type="component" value="Chromosome"/>
</dbReference>
<organism evidence="11 16">
    <name type="scientific">Salmonella diarizonae</name>
    <dbReference type="NCBI Taxonomy" id="59204"/>
    <lineage>
        <taxon>Bacteria</taxon>
        <taxon>Pseudomonadati</taxon>
        <taxon>Pseudomonadota</taxon>
        <taxon>Gammaproteobacteria</taxon>
        <taxon>Enterobacterales</taxon>
        <taxon>Enterobacteriaceae</taxon>
        <taxon>Salmonella</taxon>
    </lineage>
</organism>